<comment type="caution">
    <text evidence="1">The sequence shown here is derived from an EMBL/GenBank/DDBJ whole genome shotgun (WGS) entry which is preliminary data.</text>
</comment>
<sequence length="71" mass="8368">IGCTLLPYDQERTSQGEHIPSIEISRRNLRGIIGRWWMFYNSREFNPSHHRNQQFSPRSQEGILCFANYAG</sequence>
<name>A0A392UYL3_9FABA</name>
<protein>
    <submittedName>
        <fullName evidence="1">Uncharacterized protein</fullName>
    </submittedName>
</protein>
<dbReference type="Proteomes" id="UP000265520">
    <property type="component" value="Unassembled WGS sequence"/>
</dbReference>
<keyword evidence="2" id="KW-1185">Reference proteome</keyword>
<feature type="non-terminal residue" evidence="1">
    <location>
        <position position="1"/>
    </location>
</feature>
<organism evidence="1 2">
    <name type="scientific">Trifolium medium</name>
    <dbReference type="NCBI Taxonomy" id="97028"/>
    <lineage>
        <taxon>Eukaryota</taxon>
        <taxon>Viridiplantae</taxon>
        <taxon>Streptophyta</taxon>
        <taxon>Embryophyta</taxon>
        <taxon>Tracheophyta</taxon>
        <taxon>Spermatophyta</taxon>
        <taxon>Magnoliopsida</taxon>
        <taxon>eudicotyledons</taxon>
        <taxon>Gunneridae</taxon>
        <taxon>Pentapetalae</taxon>
        <taxon>rosids</taxon>
        <taxon>fabids</taxon>
        <taxon>Fabales</taxon>
        <taxon>Fabaceae</taxon>
        <taxon>Papilionoideae</taxon>
        <taxon>50 kb inversion clade</taxon>
        <taxon>NPAAA clade</taxon>
        <taxon>Hologalegina</taxon>
        <taxon>IRL clade</taxon>
        <taxon>Trifolieae</taxon>
        <taxon>Trifolium</taxon>
    </lineage>
</organism>
<dbReference type="AlphaFoldDB" id="A0A392UYL3"/>
<evidence type="ECO:0000313" key="2">
    <source>
        <dbReference type="Proteomes" id="UP000265520"/>
    </source>
</evidence>
<accession>A0A392UYL3</accession>
<dbReference type="EMBL" id="LXQA011011001">
    <property type="protein sequence ID" value="MCI81106.1"/>
    <property type="molecule type" value="Genomic_DNA"/>
</dbReference>
<proteinExistence type="predicted"/>
<evidence type="ECO:0000313" key="1">
    <source>
        <dbReference type="EMBL" id="MCI81106.1"/>
    </source>
</evidence>
<reference evidence="1 2" key="1">
    <citation type="journal article" date="2018" name="Front. Plant Sci.">
        <title>Red Clover (Trifolium pratense) and Zigzag Clover (T. medium) - A Picture of Genomic Similarities and Differences.</title>
        <authorList>
            <person name="Dluhosova J."/>
            <person name="Istvanek J."/>
            <person name="Nedelnik J."/>
            <person name="Repkova J."/>
        </authorList>
    </citation>
    <scope>NUCLEOTIDE SEQUENCE [LARGE SCALE GENOMIC DNA]</scope>
    <source>
        <strain evidence="2">cv. 10/8</strain>
        <tissue evidence="1">Leaf</tissue>
    </source>
</reference>